<dbReference type="Gene3D" id="3.10.129.10">
    <property type="entry name" value="Hotdog Thioesterase"/>
    <property type="match status" value="1"/>
</dbReference>
<feature type="domain" description="Thioesterase" evidence="3">
    <location>
        <begin position="42"/>
        <end position="116"/>
    </location>
</feature>
<dbReference type="InterPro" id="IPR006683">
    <property type="entry name" value="Thioestr_dom"/>
</dbReference>
<protein>
    <submittedName>
        <fullName evidence="4">PaaI family thioesterase</fullName>
        <ecNumber evidence="4">3.1.2.-</ecNumber>
    </submittedName>
</protein>
<dbReference type="EMBL" id="JBHUIR010000030">
    <property type="protein sequence ID" value="MFD2259922.1"/>
    <property type="molecule type" value="Genomic_DNA"/>
</dbReference>
<keyword evidence="2 4" id="KW-0378">Hydrolase</keyword>
<evidence type="ECO:0000259" key="3">
    <source>
        <dbReference type="Pfam" id="PF03061"/>
    </source>
</evidence>
<evidence type="ECO:0000256" key="1">
    <source>
        <dbReference type="ARBA" id="ARBA00008324"/>
    </source>
</evidence>
<gene>
    <name evidence="4" type="ORF">ACFSMZ_09115</name>
</gene>
<sequence>MLGKTRKFPPFVEMIGLTLVRQSPDHTETQLRMRPELQNNKGNLHGGLIATILDTSLGLAARSDLDVRTSSATISLTVHYVGPARTDVRCITRRVRRGGSICFVEGRVIDANDDVVATGTGVFRLFEPAQREAED</sequence>
<dbReference type="InterPro" id="IPR039298">
    <property type="entry name" value="ACOT13"/>
</dbReference>
<dbReference type="SUPFAM" id="SSF54637">
    <property type="entry name" value="Thioesterase/thiol ester dehydrase-isomerase"/>
    <property type="match status" value="1"/>
</dbReference>
<dbReference type="CDD" id="cd03443">
    <property type="entry name" value="PaaI_thioesterase"/>
    <property type="match status" value="1"/>
</dbReference>
<comment type="caution">
    <text evidence="4">The sequence shown here is derived from an EMBL/GenBank/DDBJ whole genome shotgun (WGS) entry which is preliminary data.</text>
</comment>
<comment type="similarity">
    <text evidence="1">Belongs to the thioesterase PaaI family.</text>
</comment>
<reference evidence="5" key="1">
    <citation type="journal article" date="2019" name="Int. J. Syst. Evol. Microbiol.">
        <title>The Global Catalogue of Microorganisms (GCM) 10K type strain sequencing project: providing services to taxonomists for standard genome sequencing and annotation.</title>
        <authorList>
            <consortium name="The Broad Institute Genomics Platform"/>
            <consortium name="The Broad Institute Genome Sequencing Center for Infectious Disease"/>
            <person name="Wu L."/>
            <person name="Ma J."/>
        </authorList>
    </citation>
    <scope>NUCLEOTIDE SEQUENCE [LARGE SCALE GENOMIC DNA]</scope>
    <source>
        <strain evidence="5">KCTC 23707</strain>
    </source>
</reference>
<dbReference type="Pfam" id="PF03061">
    <property type="entry name" value="4HBT"/>
    <property type="match status" value="1"/>
</dbReference>
<evidence type="ECO:0000256" key="2">
    <source>
        <dbReference type="ARBA" id="ARBA00022801"/>
    </source>
</evidence>
<dbReference type="InterPro" id="IPR029069">
    <property type="entry name" value="HotDog_dom_sf"/>
</dbReference>
<dbReference type="RefSeq" id="WP_345099454.1">
    <property type="nucleotide sequence ID" value="NZ_BAABGS010000061.1"/>
</dbReference>
<organism evidence="4 5">
    <name type="scientific">Chelativorans composti</name>
    <dbReference type="NCBI Taxonomy" id="768533"/>
    <lineage>
        <taxon>Bacteria</taxon>
        <taxon>Pseudomonadati</taxon>
        <taxon>Pseudomonadota</taxon>
        <taxon>Alphaproteobacteria</taxon>
        <taxon>Hyphomicrobiales</taxon>
        <taxon>Phyllobacteriaceae</taxon>
        <taxon>Chelativorans</taxon>
    </lineage>
</organism>
<dbReference type="PANTHER" id="PTHR21660">
    <property type="entry name" value="THIOESTERASE SUPERFAMILY MEMBER-RELATED"/>
    <property type="match status" value="1"/>
</dbReference>
<keyword evidence="5" id="KW-1185">Reference proteome</keyword>
<evidence type="ECO:0000313" key="5">
    <source>
        <dbReference type="Proteomes" id="UP001597373"/>
    </source>
</evidence>
<dbReference type="PANTHER" id="PTHR21660:SF1">
    <property type="entry name" value="ACYL-COENZYME A THIOESTERASE 13"/>
    <property type="match status" value="1"/>
</dbReference>
<dbReference type="InterPro" id="IPR003736">
    <property type="entry name" value="PAAI_dom"/>
</dbReference>
<name>A0ABW5DFT7_9HYPH</name>
<dbReference type="GO" id="GO:0016787">
    <property type="term" value="F:hydrolase activity"/>
    <property type="evidence" value="ECO:0007669"/>
    <property type="project" value="UniProtKB-KW"/>
</dbReference>
<accession>A0ABW5DFT7</accession>
<evidence type="ECO:0000313" key="4">
    <source>
        <dbReference type="EMBL" id="MFD2259922.1"/>
    </source>
</evidence>
<proteinExistence type="inferred from homology"/>
<dbReference type="EC" id="3.1.2.-" evidence="4"/>
<dbReference type="NCBIfam" id="TIGR00369">
    <property type="entry name" value="unchar_dom_1"/>
    <property type="match status" value="1"/>
</dbReference>
<dbReference type="Proteomes" id="UP001597373">
    <property type="component" value="Unassembled WGS sequence"/>
</dbReference>